<dbReference type="Proteomes" id="UP000646827">
    <property type="component" value="Unassembled WGS sequence"/>
</dbReference>
<dbReference type="PANTHER" id="PTHR31841:SF1">
    <property type="entry name" value="PROTEIN FAM72A-RELATED"/>
    <property type="match status" value="1"/>
</dbReference>
<evidence type="ECO:0000256" key="1">
    <source>
        <dbReference type="ARBA" id="ARBA00006888"/>
    </source>
</evidence>
<evidence type="ECO:0008006" key="4">
    <source>
        <dbReference type="Google" id="ProtNLM"/>
    </source>
</evidence>
<dbReference type="AlphaFoldDB" id="A0A8H7SG02"/>
<proteinExistence type="inferred from homology"/>
<dbReference type="PANTHER" id="PTHR31841">
    <property type="entry name" value="PROTEIN FAM72A-RELATED"/>
    <property type="match status" value="1"/>
</dbReference>
<comment type="similarity">
    <text evidence="1">Belongs to the FAM72 family.</text>
</comment>
<gene>
    <name evidence="2" type="ORF">INT45_007452</name>
</gene>
<dbReference type="InterPro" id="IPR026768">
    <property type="entry name" value="YPEH2ZP"/>
</dbReference>
<dbReference type="GO" id="GO:0005829">
    <property type="term" value="C:cytosol"/>
    <property type="evidence" value="ECO:0007669"/>
    <property type="project" value="UniProtKB-ARBA"/>
</dbReference>
<evidence type="ECO:0000313" key="2">
    <source>
        <dbReference type="EMBL" id="KAG2227427.1"/>
    </source>
</evidence>
<name>A0A8H7SG02_9FUNG</name>
<keyword evidence="3" id="KW-1185">Reference proteome</keyword>
<sequence>MIRETVNDSARNQRLINEYRRMTQLGNEYERKQVYQIRCGHCQSSLTNRGMNAVLLSDRTVQLFSTDLVPNTLGFVQGDYSAASCTCRVRDTACLNCGNVVGYHVNVPCKVCLSQPNNGHYWMFRSADIKPYQIFAHCKFQQHFFICATITSTPSTNNILILCFVLYIHICIVNGSKCSDLPLLWGFVHGAGDFVSGYHRTGDEVAAFESCQLSVHLPASIPLIVCHPKITRVIARTPDEHLKDTYVETCR</sequence>
<comment type="caution">
    <text evidence="2">The sequence shown here is derived from an EMBL/GenBank/DDBJ whole genome shotgun (WGS) entry which is preliminary data.</text>
</comment>
<organism evidence="2 3">
    <name type="scientific">Circinella minor</name>
    <dbReference type="NCBI Taxonomy" id="1195481"/>
    <lineage>
        <taxon>Eukaryota</taxon>
        <taxon>Fungi</taxon>
        <taxon>Fungi incertae sedis</taxon>
        <taxon>Mucoromycota</taxon>
        <taxon>Mucoromycotina</taxon>
        <taxon>Mucoromycetes</taxon>
        <taxon>Mucorales</taxon>
        <taxon>Lichtheimiaceae</taxon>
        <taxon>Circinella</taxon>
    </lineage>
</organism>
<accession>A0A8H7SG02</accession>
<evidence type="ECO:0000313" key="3">
    <source>
        <dbReference type="Proteomes" id="UP000646827"/>
    </source>
</evidence>
<reference evidence="2 3" key="1">
    <citation type="submission" date="2020-12" db="EMBL/GenBank/DDBJ databases">
        <title>Metabolic potential, ecology and presence of endohyphal bacteria is reflected in genomic diversity of Mucoromycotina.</title>
        <authorList>
            <person name="Muszewska A."/>
            <person name="Okrasinska A."/>
            <person name="Steczkiewicz K."/>
            <person name="Drgas O."/>
            <person name="Orlowska M."/>
            <person name="Perlinska-Lenart U."/>
            <person name="Aleksandrzak-Piekarczyk T."/>
            <person name="Szatraj K."/>
            <person name="Zielenkiewicz U."/>
            <person name="Pilsyk S."/>
            <person name="Malc E."/>
            <person name="Mieczkowski P."/>
            <person name="Kruszewska J.S."/>
            <person name="Biernat P."/>
            <person name="Pawlowska J."/>
        </authorList>
    </citation>
    <scope>NUCLEOTIDE SEQUENCE [LARGE SCALE GENOMIC DNA]</scope>
    <source>
        <strain evidence="2 3">CBS 142.35</strain>
    </source>
</reference>
<dbReference type="OrthoDB" id="2526683at2759"/>
<dbReference type="EMBL" id="JAEPRB010000007">
    <property type="protein sequence ID" value="KAG2227427.1"/>
    <property type="molecule type" value="Genomic_DNA"/>
</dbReference>
<protein>
    <recommendedName>
        <fullName evidence="4">Protein FAM72A</fullName>
    </recommendedName>
</protein>
<dbReference type="Pfam" id="PF14976">
    <property type="entry name" value="YPEH2ZP"/>
    <property type="match status" value="1"/>
</dbReference>